<proteinExistence type="predicted"/>
<sequence>MASIDYATPVESKALVMFHPDGQLFAVITDSKPTSVGIYQVVHDDSDLLPFMRIESSMETALPFEASSLAFSPKGRRMV</sequence>
<reference evidence="1 2" key="1">
    <citation type="journal article" date="2018" name="PLoS ONE">
        <title>The draft genome of Kipferlia bialata reveals reductive genome evolution in fornicate parasites.</title>
        <authorList>
            <person name="Tanifuji G."/>
            <person name="Takabayashi S."/>
            <person name="Kume K."/>
            <person name="Takagi M."/>
            <person name="Nakayama T."/>
            <person name="Kamikawa R."/>
            <person name="Inagaki Y."/>
            <person name="Hashimoto T."/>
        </authorList>
    </citation>
    <scope>NUCLEOTIDE SEQUENCE [LARGE SCALE GENOMIC DNA]</scope>
    <source>
        <strain evidence="1">NY0173</strain>
    </source>
</reference>
<accession>A0A9K3GRR4</accession>
<keyword evidence="2" id="KW-1185">Reference proteome</keyword>
<gene>
    <name evidence="1" type="ORF">KIPB_016913</name>
</gene>
<name>A0A9K3GRR4_9EUKA</name>
<dbReference type="Proteomes" id="UP000265618">
    <property type="component" value="Unassembled WGS sequence"/>
</dbReference>
<organism evidence="1 2">
    <name type="scientific">Kipferlia bialata</name>
    <dbReference type="NCBI Taxonomy" id="797122"/>
    <lineage>
        <taxon>Eukaryota</taxon>
        <taxon>Metamonada</taxon>
        <taxon>Carpediemonas-like organisms</taxon>
        <taxon>Kipferlia</taxon>
    </lineage>
</organism>
<protein>
    <submittedName>
        <fullName evidence="1">Uncharacterized protein</fullName>
    </submittedName>
</protein>
<dbReference type="AlphaFoldDB" id="A0A9K3GRR4"/>
<evidence type="ECO:0000313" key="1">
    <source>
        <dbReference type="EMBL" id="GIQ92878.1"/>
    </source>
</evidence>
<evidence type="ECO:0000313" key="2">
    <source>
        <dbReference type="Proteomes" id="UP000265618"/>
    </source>
</evidence>
<comment type="caution">
    <text evidence="1">The sequence shown here is derived from an EMBL/GenBank/DDBJ whole genome shotgun (WGS) entry which is preliminary data.</text>
</comment>
<feature type="non-terminal residue" evidence="1">
    <location>
        <position position="1"/>
    </location>
</feature>
<dbReference type="EMBL" id="BDIP01010803">
    <property type="protein sequence ID" value="GIQ92878.1"/>
    <property type="molecule type" value="Genomic_DNA"/>
</dbReference>